<dbReference type="SUPFAM" id="SSF81324">
    <property type="entry name" value="Voltage-gated potassium channels"/>
    <property type="match status" value="1"/>
</dbReference>
<comment type="subcellular location">
    <subcellularLocation>
        <location evidence="1">Membrane</location>
        <topology evidence="1">Multi-pass membrane protein</topology>
    </subcellularLocation>
</comment>
<evidence type="ECO:0000313" key="8">
    <source>
        <dbReference type="Proteomes" id="UP000601435"/>
    </source>
</evidence>
<dbReference type="GO" id="GO:0016020">
    <property type="term" value="C:membrane"/>
    <property type="evidence" value="ECO:0007669"/>
    <property type="project" value="UniProtKB-SubCell"/>
</dbReference>
<evidence type="ECO:0000256" key="5">
    <source>
        <dbReference type="SAM" id="Phobius"/>
    </source>
</evidence>
<evidence type="ECO:0000313" key="7">
    <source>
        <dbReference type="EMBL" id="CAE7291821.1"/>
    </source>
</evidence>
<organism evidence="7 8">
    <name type="scientific">Symbiodinium necroappetens</name>
    <dbReference type="NCBI Taxonomy" id="1628268"/>
    <lineage>
        <taxon>Eukaryota</taxon>
        <taxon>Sar</taxon>
        <taxon>Alveolata</taxon>
        <taxon>Dinophyceae</taxon>
        <taxon>Suessiales</taxon>
        <taxon>Symbiodiniaceae</taxon>
        <taxon>Symbiodinium</taxon>
    </lineage>
</organism>
<keyword evidence="3 5" id="KW-1133">Transmembrane helix</keyword>
<evidence type="ECO:0000256" key="2">
    <source>
        <dbReference type="ARBA" id="ARBA00022692"/>
    </source>
</evidence>
<sequence>MARMVKLLRLSRVTRFIRAVPELIIIVKAMGFAARSVLVFFFVWLVIIYVYAVVLRQATDGSDVGIMLFPSVPDAMNSLLLDGLLADYAPFM</sequence>
<comment type="caution">
    <text evidence="7">The sequence shown here is derived from an EMBL/GenBank/DDBJ whole genome shotgun (WGS) entry which is preliminary data.</text>
</comment>
<feature type="non-terminal residue" evidence="7">
    <location>
        <position position="1"/>
    </location>
</feature>
<evidence type="ECO:0000256" key="3">
    <source>
        <dbReference type="ARBA" id="ARBA00022989"/>
    </source>
</evidence>
<dbReference type="Pfam" id="PF00520">
    <property type="entry name" value="Ion_trans"/>
    <property type="match status" value="1"/>
</dbReference>
<proteinExistence type="predicted"/>
<feature type="domain" description="Ion transport" evidence="6">
    <location>
        <begin position="2"/>
        <end position="76"/>
    </location>
</feature>
<feature type="transmembrane region" description="Helical" evidence="5">
    <location>
        <begin position="32"/>
        <end position="54"/>
    </location>
</feature>
<dbReference type="InterPro" id="IPR005821">
    <property type="entry name" value="Ion_trans_dom"/>
</dbReference>
<protein>
    <submittedName>
        <fullName evidence="7">DUSP9 protein</fullName>
    </submittedName>
</protein>
<name>A0A812N3A1_9DINO</name>
<reference evidence="7" key="1">
    <citation type="submission" date="2021-02" db="EMBL/GenBank/DDBJ databases">
        <authorList>
            <person name="Dougan E. K."/>
            <person name="Rhodes N."/>
            <person name="Thang M."/>
            <person name="Chan C."/>
        </authorList>
    </citation>
    <scope>NUCLEOTIDE SEQUENCE</scope>
</reference>
<evidence type="ECO:0000259" key="6">
    <source>
        <dbReference type="Pfam" id="PF00520"/>
    </source>
</evidence>
<keyword evidence="2 5" id="KW-0812">Transmembrane</keyword>
<evidence type="ECO:0000256" key="4">
    <source>
        <dbReference type="ARBA" id="ARBA00023136"/>
    </source>
</evidence>
<accession>A0A812N3A1</accession>
<dbReference type="AlphaFoldDB" id="A0A812N3A1"/>
<gene>
    <name evidence="7" type="primary">DUSP9</name>
    <name evidence="7" type="ORF">SNEC2469_LOCUS7146</name>
</gene>
<dbReference type="EMBL" id="CAJNJA010012223">
    <property type="protein sequence ID" value="CAE7291821.1"/>
    <property type="molecule type" value="Genomic_DNA"/>
</dbReference>
<dbReference type="OrthoDB" id="421976at2759"/>
<dbReference type="GO" id="GO:0005216">
    <property type="term" value="F:monoatomic ion channel activity"/>
    <property type="evidence" value="ECO:0007669"/>
    <property type="project" value="InterPro"/>
</dbReference>
<evidence type="ECO:0000256" key="1">
    <source>
        <dbReference type="ARBA" id="ARBA00004141"/>
    </source>
</evidence>
<dbReference type="Proteomes" id="UP000601435">
    <property type="component" value="Unassembled WGS sequence"/>
</dbReference>
<keyword evidence="8" id="KW-1185">Reference proteome</keyword>
<keyword evidence="4 5" id="KW-0472">Membrane</keyword>